<reference evidence="4" key="1">
    <citation type="submission" date="2018-07" db="EMBL/GenBank/DDBJ databases">
        <authorList>
            <person name="Quirk P.G."/>
            <person name="Krulwich T.A."/>
        </authorList>
    </citation>
    <scope>NUCLEOTIDE SEQUENCE</scope>
</reference>
<evidence type="ECO:0000259" key="3">
    <source>
        <dbReference type="PROSITE" id="PS51031"/>
    </source>
</evidence>
<dbReference type="PANTHER" id="PTHR12243">
    <property type="entry name" value="MADF DOMAIN TRANSCRIPTION FACTOR"/>
    <property type="match status" value="1"/>
</dbReference>
<evidence type="ECO:0000313" key="4">
    <source>
        <dbReference type="EMBL" id="SSX28750.1"/>
    </source>
</evidence>
<keyword evidence="1" id="KW-0539">Nucleus</keyword>
<name>A0A336MFP8_CULSO</name>
<comment type="subcellular location">
    <subcellularLocation>
        <location evidence="1">Nucleus</location>
    </subcellularLocation>
</comment>
<dbReference type="GO" id="GO:0005667">
    <property type="term" value="C:transcription regulator complex"/>
    <property type="evidence" value="ECO:0007669"/>
    <property type="project" value="TreeGrafter"/>
</dbReference>
<gene>
    <name evidence="4" type="primary">CSON000420</name>
</gene>
<dbReference type="PANTHER" id="PTHR12243:SF64">
    <property type="entry name" value="DORSAL INTERACTING PROTEIN 3-RELATED"/>
    <property type="match status" value="1"/>
</dbReference>
<dbReference type="PROSITE" id="PS51031">
    <property type="entry name" value="BESS"/>
    <property type="match status" value="1"/>
</dbReference>
<accession>A0A336MFP8</accession>
<dbReference type="GO" id="GO:0005634">
    <property type="term" value="C:nucleus"/>
    <property type="evidence" value="ECO:0007669"/>
    <property type="project" value="UniProtKB-SubCell"/>
</dbReference>
<dbReference type="InterPro" id="IPR006578">
    <property type="entry name" value="MADF-dom"/>
</dbReference>
<dbReference type="EMBL" id="UFQT01001072">
    <property type="protein sequence ID" value="SSX28750.1"/>
    <property type="molecule type" value="Genomic_DNA"/>
</dbReference>
<dbReference type="GO" id="GO:0006357">
    <property type="term" value="P:regulation of transcription by RNA polymerase II"/>
    <property type="evidence" value="ECO:0007669"/>
    <property type="project" value="TreeGrafter"/>
</dbReference>
<dbReference type="InterPro" id="IPR004210">
    <property type="entry name" value="BESS_motif"/>
</dbReference>
<dbReference type="VEuPathDB" id="VectorBase:CSON000420"/>
<dbReference type="PROSITE" id="PS51029">
    <property type="entry name" value="MADF"/>
    <property type="match status" value="1"/>
</dbReference>
<proteinExistence type="predicted"/>
<organism evidence="4">
    <name type="scientific">Culicoides sonorensis</name>
    <name type="common">Biting midge</name>
    <dbReference type="NCBI Taxonomy" id="179676"/>
    <lineage>
        <taxon>Eukaryota</taxon>
        <taxon>Metazoa</taxon>
        <taxon>Ecdysozoa</taxon>
        <taxon>Arthropoda</taxon>
        <taxon>Hexapoda</taxon>
        <taxon>Insecta</taxon>
        <taxon>Pterygota</taxon>
        <taxon>Neoptera</taxon>
        <taxon>Endopterygota</taxon>
        <taxon>Diptera</taxon>
        <taxon>Nematocera</taxon>
        <taxon>Chironomoidea</taxon>
        <taxon>Ceratopogonidae</taxon>
        <taxon>Ceratopogoninae</taxon>
        <taxon>Culicoides</taxon>
        <taxon>Monoculicoides</taxon>
    </lineage>
</organism>
<dbReference type="GO" id="GO:0003677">
    <property type="term" value="F:DNA binding"/>
    <property type="evidence" value="ECO:0007669"/>
    <property type="project" value="InterPro"/>
</dbReference>
<evidence type="ECO:0000259" key="2">
    <source>
        <dbReference type="PROSITE" id="PS51029"/>
    </source>
</evidence>
<evidence type="ECO:0000256" key="1">
    <source>
        <dbReference type="PROSITE-ProRule" id="PRU00371"/>
    </source>
</evidence>
<sequence>MNERIFMEKEVNPMISRLIEEVRKRPQLWNPNHYLHHTRPLVSDNWEDIANALGSPTCSFLWNVLDTSQLDCTPEQIEELKLRYGAHEFVDETENIYEQFEYRENENNLTNDDNSMDFHDYMFAGEVPAETLLQQEQMTEFPAAGRWRFPEEGEIITDPVPDDESDVEIIEPEIEHVEVPDDEEEPIPKSSPPKLVISEPRTLKKPPLKKYVPMRIVKKIPVLTKITTVKSPSINKQTEISQPSVSLRKDPLKNDTDMHYLKSLLPYFRQINSKRKQKLKEEIKKMLEESINGSNVQDVPLNETEPQIIPEINLKLEADPEPETILSKVPNALLLNPDMYSVIIFSPRLASQMSSDSIAFFNTSNAAFAASVVFPSNEISHLSSHIH</sequence>
<dbReference type="InterPro" id="IPR039353">
    <property type="entry name" value="TF_Adf1"/>
</dbReference>
<protein>
    <submittedName>
        <fullName evidence="4">CSON000420 protein</fullName>
    </submittedName>
</protein>
<feature type="domain" description="BESS" evidence="3">
    <location>
        <begin position="254"/>
        <end position="293"/>
    </location>
</feature>
<dbReference type="AlphaFoldDB" id="A0A336MFP8"/>
<dbReference type="Pfam" id="PF10545">
    <property type="entry name" value="MADF_DNA_bdg"/>
    <property type="match status" value="1"/>
</dbReference>
<feature type="domain" description="MADF" evidence="2">
    <location>
        <begin position="17"/>
        <end position="95"/>
    </location>
</feature>